<accession>A0A382RBX6</accession>
<name>A0A382RBX6_9ZZZZ</name>
<dbReference type="Gene3D" id="3.40.50.11010">
    <property type="match status" value="1"/>
</dbReference>
<sequence>MLRDRTVVCLSSIDWDFLWQGHQQIMSALAAQGNRVLFVESTGVRAPTPRDLPRLWRRLRGGGLGHGHRRSRPDNLRVYSPVVLPFPYSRVARAINWPIMRRAILRKTADWGDGRPIVWNFLPTPLSRSLVRSLNPLLSIFHCVDHLSASTPAAARSSRSETQCFAEADLVFVTSQALLKRARRVSVNAHLVPSGVDLERFDRARHENGAVPPELQSLSRPVIGYLGGIHQWLDQALLASVAKRHPEWSFVLVGPIQTDASALIQLPNV</sequence>
<dbReference type="AlphaFoldDB" id="A0A382RBX6"/>
<evidence type="ECO:0008006" key="2">
    <source>
        <dbReference type="Google" id="ProtNLM"/>
    </source>
</evidence>
<dbReference type="Gene3D" id="3.40.50.2000">
    <property type="entry name" value="Glycogen Phosphorylase B"/>
    <property type="match status" value="1"/>
</dbReference>
<evidence type="ECO:0000313" key="1">
    <source>
        <dbReference type="EMBL" id="SVC94695.1"/>
    </source>
</evidence>
<dbReference type="SUPFAM" id="SSF53756">
    <property type="entry name" value="UDP-Glycosyltransferase/glycogen phosphorylase"/>
    <property type="match status" value="1"/>
</dbReference>
<protein>
    <recommendedName>
        <fullName evidence="2">Glycosyltransferase subfamily 4-like N-terminal domain-containing protein</fullName>
    </recommendedName>
</protein>
<dbReference type="EMBL" id="UINC01120294">
    <property type="protein sequence ID" value="SVC94695.1"/>
    <property type="molecule type" value="Genomic_DNA"/>
</dbReference>
<organism evidence="1">
    <name type="scientific">marine metagenome</name>
    <dbReference type="NCBI Taxonomy" id="408172"/>
    <lineage>
        <taxon>unclassified sequences</taxon>
        <taxon>metagenomes</taxon>
        <taxon>ecological metagenomes</taxon>
    </lineage>
</organism>
<feature type="non-terminal residue" evidence="1">
    <location>
        <position position="269"/>
    </location>
</feature>
<proteinExistence type="predicted"/>
<gene>
    <name evidence="1" type="ORF">METZ01_LOCUS347549</name>
</gene>
<reference evidence="1" key="1">
    <citation type="submission" date="2018-05" db="EMBL/GenBank/DDBJ databases">
        <authorList>
            <person name="Lanie J.A."/>
            <person name="Ng W.-L."/>
            <person name="Kazmierczak K.M."/>
            <person name="Andrzejewski T.M."/>
            <person name="Davidsen T.M."/>
            <person name="Wayne K.J."/>
            <person name="Tettelin H."/>
            <person name="Glass J.I."/>
            <person name="Rusch D."/>
            <person name="Podicherti R."/>
            <person name="Tsui H.-C.T."/>
            <person name="Winkler M.E."/>
        </authorList>
    </citation>
    <scope>NUCLEOTIDE SEQUENCE</scope>
</reference>